<reference evidence="1" key="1">
    <citation type="journal article" date="2021" name="PeerJ">
        <title>Extensive microbial diversity within the chicken gut microbiome revealed by metagenomics and culture.</title>
        <authorList>
            <person name="Gilroy R."/>
            <person name="Ravi A."/>
            <person name="Getino M."/>
            <person name="Pursley I."/>
            <person name="Horton D.L."/>
            <person name="Alikhan N.F."/>
            <person name="Baker D."/>
            <person name="Gharbi K."/>
            <person name="Hall N."/>
            <person name="Watson M."/>
            <person name="Adriaenssens E.M."/>
            <person name="Foster-Nyarko E."/>
            <person name="Jarju S."/>
            <person name="Secka A."/>
            <person name="Antonio M."/>
            <person name="Oren A."/>
            <person name="Chaudhuri R.R."/>
            <person name="La Ragione R."/>
            <person name="Hildebrand F."/>
            <person name="Pallen M.J."/>
        </authorList>
    </citation>
    <scope>NUCLEOTIDE SEQUENCE</scope>
    <source>
        <strain evidence="1">7886</strain>
    </source>
</reference>
<proteinExistence type="predicted"/>
<dbReference type="AlphaFoldDB" id="A0A921HSP7"/>
<gene>
    <name evidence="1" type="ORF">K8V88_09790</name>
</gene>
<comment type="caution">
    <text evidence="1">The sequence shown here is derived from an EMBL/GenBank/DDBJ whole genome shotgun (WGS) entry which is preliminary data.</text>
</comment>
<dbReference type="Proteomes" id="UP000747013">
    <property type="component" value="Unassembled WGS sequence"/>
</dbReference>
<evidence type="ECO:0000313" key="1">
    <source>
        <dbReference type="EMBL" id="HJF87713.1"/>
    </source>
</evidence>
<name>A0A921HSP7_9LACO</name>
<reference evidence="1" key="2">
    <citation type="submission" date="2021-09" db="EMBL/GenBank/DDBJ databases">
        <authorList>
            <person name="Gilroy R."/>
        </authorList>
    </citation>
    <scope>NUCLEOTIDE SEQUENCE</scope>
    <source>
        <strain evidence="1">7886</strain>
    </source>
</reference>
<sequence>MNITDDLLDLINVYEYNRPSQIVDMLSSTIIGPKIGIKSLIMDNPPFLKHDVLLFKVDNRYVLPNKRDEVKYLGHGNWKIKEWNWSE</sequence>
<protein>
    <submittedName>
        <fullName evidence="1">Uncharacterized protein</fullName>
    </submittedName>
</protein>
<accession>A0A921HSP7</accession>
<organism evidence="1 2">
    <name type="scientific">Companilactobacillus farciminis</name>
    <dbReference type="NCBI Taxonomy" id="1612"/>
    <lineage>
        <taxon>Bacteria</taxon>
        <taxon>Bacillati</taxon>
        <taxon>Bacillota</taxon>
        <taxon>Bacilli</taxon>
        <taxon>Lactobacillales</taxon>
        <taxon>Lactobacillaceae</taxon>
        <taxon>Companilactobacillus</taxon>
    </lineage>
</organism>
<evidence type="ECO:0000313" key="2">
    <source>
        <dbReference type="Proteomes" id="UP000747013"/>
    </source>
</evidence>
<dbReference type="EMBL" id="DYWC01000231">
    <property type="protein sequence ID" value="HJF87713.1"/>
    <property type="molecule type" value="Genomic_DNA"/>
</dbReference>